<organism evidence="5 6">
    <name type="scientific">Paramuricea clavata</name>
    <name type="common">Red gorgonian</name>
    <name type="synonym">Violescent sea-whip</name>
    <dbReference type="NCBI Taxonomy" id="317549"/>
    <lineage>
        <taxon>Eukaryota</taxon>
        <taxon>Metazoa</taxon>
        <taxon>Cnidaria</taxon>
        <taxon>Anthozoa</taxon>
        <taxon>Octocorallia</taxon>
        <taxon>Malacalcyonacea</taxon>
        <taxon>Plexauridae</taxon>
        <taxon>Paramuricea</taxon>
    </lineage>
</organism>
<dbReference type="Pfam" id="PF13516">
    <property type="entry name" value="LRR_6"/>
    <property type="match status" value="2"/>
</dbReference>
<gene>
    <name evidence="5" type="ORF">PACLA_8A035198</name>
</gene>
<protein>
    <submittedName>
        <fullName evidence="5">Phosphatase 1 regulatory subunit 37</fullName>
    </submittedName>
</protein>
<comment type="similarity">
    <text evidence="3">Belongs to the PPP1R37 family.</text>
</comment>
<name>A0A6S7GYX1_PARCT</name>
<evidence type="ECO:0000256" key="4">
    <source>
        <dbReference type="SAM" id="MobiDB-lite"/>
    </source>
</evidence>
<dbReference type="Gene3D" id="3.80.10.10">
    <property type="entry name" value="Ribonuclease Inhibitor"/>
    <property type="match status" value="1"/>
</dbReference>
<dbReference type="OrthoDB" id="10034042at2759"/>
<evidence type="ECO:0000256" key="3">
    <source>
        <dbReference type="ARBA" id="ARBA00038315"/>
    </source>
</evidence>
<evidence type="ECO:0000313" key="6">
    <source>
        <dbReference type="Proteomes" id="UP001152795"/>
    </source>
</evidence>
<keyword evidence="1" id="KW-0433">Leucine-rich repeat</keyword>
<evidence type="ECO:0000313" key="5">
    <source>
        <dbReference type="EMBL" id="CAB3995376.1"/>
    </source>
</evidence>
<dbReference type="InterPro" id="IPR001611">
    <property type="entry name" value="Leu-rich_rpt"/>
</dbReference>
<reference evidence="5" key="1">
    <citation type="submission" date="2020-04" db="EMBL/GenBank/DDBJ databases">
        <authorList>
            <person name="Alioto T."/>
            <person name="Alioto T."/>
            <person name="Gomez Garrido J."/>
        </authorList>
    </citation>
    <scope>NUCLEOTIDE SEQUENCE</scope>
    <source>
        <strain evidence="5">A484AB</strain>
    </source>
</reference>
<dbReference type="AlphaFoldDB" id="A0A6S7GYX1"/>
<feature type="region of interest" description="Disordered" evidence="4">
    <location>
        <begin position="331"/>
        <end position="350"/>
    </location>
</feature>
<evidence type="ECO:0000256" key="2">
    <source>
        <dbReference type="ARBA" id="ARBA00022737"/>
    </source>
</evidence>
<accession>A0A6S7GYX1</accession>
<dbReference type="Proteomes" id="UP001152795">
    <property type="component" value="Unassembled WGS sequence"/>
</dbReference>
<sequence length="505" mass="56967">MLDVENTNLEDEGAIAIIEMIEFYQSALHICIGYNPRIKTRGWQIFSQMVRKAQFVEFIDLRHCCFNDPCTAVMARSLKLNTTLRILHLEGDNLSGKLLLILCTGIKFNQSISELFLGDNFLVPSDASTLSAMLKSNTTLQLLDVRNNMLQDQGVLHLCDGLTQQKSSGVRTLVLWNNQITRHGMIPMANLLAITQNIQTLNIGHNRLGNDGIRNLQIGLLKNRSLLRLGLLNTKITAEGAVALAEYVADTRTLLRVDLRENDLFVGGLMALTLAVKINETVVRIDLDKDLKKEQGMEGTQTSLLVDIYQYLERNKKLGIEREELRRKELEQQNTAHDVTSNENVDDLPTDDVRTHETIDGTPCDHVILGNDNTEKSCEEDERKYSENTVDDRSSRFIVSPVRDDTDILCSEINEETDEGFNIDDNLLTEAAEPKVDTISETNQILNEADNVEEISDPEEFDKELDELLANVSGVKIDLSDLPKQDETEEFWNKDMKELLESTAS</sequence>
<dbReference type="PANTHER" id="PTHR24112">
    <property type="entry name" value="LEUCINE-RICH REPEAT, ISOFORM F-RELATED"/>
    <property type="match status" value="1"/>
</dbReference>
<dbReference type="SMART" id="SM00368">
    <property type="entry name" value="LRR_RI"/>
    <property type="match status" value="6"/>
</dbReference>
<dbReference type="InterPro" id="IPR051279">
    <property type="entry name" value="PP1-Reg/Actin-Interact_Protein"/>
</dbReference>
<evidence type="ECO:0000256" key="1">
    <source>
        <dbReference type="ARBA" id="ARBA00022614"/>
    </source>
</evidence>
<dbReference type="CDD" id="cd00116">
    <property type="entry name" value="LRR_RI"/>
    <property type="match status" value="1"/>
</dbReference>
<feature type="compositionally biased region" description="Polar residues" evidence="4">
    <location>
        <begin position="332"/>
        <end position="343"/>
    </location>
</feature>
<dbReference type="SUPFAM" id="SSF52047">
    <property type="entry name" value="RNI-like"/>
    <property type="match status" value="1"/>
</dbReference>
<proteinExistence type="inferred from homology"/>
<dbReference type="EMBL" id="CACRXK020002651">
    <property type="protein sequence ID" value="CAB3995376.1"/>
    <property type="molecule type" value="Genomic_DNA"/>
</dbReference>
<dbReference type="PANTHER" id="PTHR24112:SF9">
    <property type="entry name" value="PROTEIN PHOSPHATASE 1 REGULATORY SUBUNIT 37"/>
    <property type="match status" value="1"/>
</dbReference>
<keyword evidence="6" id="KW-1185">Reference proteome</keyword>
<keyword evidence="2" id="KW-0677">Repeat</keyword>
<dbReference type="InterPro" id="IPR032675">
    <property type="entry name" value="LRR_dom_sf"/>
</dbReference>
<comment type="caution">
    <text evidence="5">The sequence shown here is derived from an EMBL/GenBank/DDBJ whole genome shotgun (WGS) entry which is preliminary data.</text>
</comment>